<proteinExistence type="predicted"/>
<evidence type="ECO:0000313" key="1">
    <source>
        <dbReference type="EMBL" id="GAI72887.1"/>
    </source>
</evidence>
<reference evidence="1" key="1">
    <citation type="journal article" date="2014" name="Front. Microbiol.">
        <title>High frequency of phylogenetically diverse reductive dehalogenase-homologous genes in deep subseafloor sedimentary metagenomes.</title>
        <authorList>
            <person name="Kawai M."/>
            <person name="Futagami T."/>
            <person name="Toyoda A."/>
            <person name="Takaki Y."/>
            <person name="Nishi S."/>
            <person name="Hori S."/>
            <person name="Arai W."/>
            <person name="Tsubouchi T."/>
            <person name="Morono Y."/>
            <person name="Uchiyama I."/>
            <person name="Ito T."/>
            <person name="Fujiyama A."/>
            <person name="Inagaki F."/>
            <person name="Takami H."/>
        </authorList>
    </citation>
    <scope>NUCLEOTIDE SEQUENCE</scope>
    <source>
        <strain evidence="1">Expedition CK06-06</strain>
    </source>
</reference>
<accession>X1QWD8</accession>
<organism evidence="1">
    <name type="scientific">marine sediment metagenome</name>
    <dbReference type="NCBI Taxonomy" id="412755"/>
    <lineage>
        <taxon>unclassified sequences</taxon>
        <taxon>metagenomes</taxon>
        <taxon>ecological metagenomes</taxon>
    </lineage>
</organism>
<feature type="non-terminal residue" evidence="1">
    <location>
        <position position="1"/>
    </location>
</feature>
<name>X1QWD8_9ZZZZ</name>
<sequence>SKFMARDLVEAEYFKKEYPGLVKEGQKKMEQDRKTKLTPEEIVVKRAADNL</sequence>
<protein>
    <submittedName>
        <fullName evidence="1">Uncharacterized protein</fullName>
    </submittedName>
</protein>
<dbReference type="EMBL" id="BARW01013918">
    <property type="protein sequence ID" value="GAI72887.1"/>
    <property type="molecule type" value="Genomic_DNA"/>
</dbReference>
<dbReference type="AlphaFoldDB" id="X1QWD8"/>
<comment type="caution">
    <text evidence="1">The sequence shown here is derived from an EMBL/GenBank/DDBJ whole genome shotgun (WGS) entry which is preliminary data.</text>
</comment>
<gene>
    <name evidence="1" type="ORF">S12H4_25122</name>
</gene>